<dbReference type="InterPro" id="IPR050546">
    <property type="entry name" value="Glycosyl_Hydrlase_16"/>
</dbReference>
<evidence type="ECO:0000259" key="6">
    <source>
        <dbReference type="PROSITE" id="PS51762"/>
    </source>
</evidence>
<sequence>MEAIDCCNGFNARQEKQFERVTGEVKVGPVQERFECRLWVGDARRKGEFGMNSNPRTTSTTAIDASPFAHRTGQAGRRRLISLGALLLAALGSFLATPSYAQDIPTSPSFVDDFKSFDRARWYVSDGWNNGSHQNCTWSKGLVSLSDGVLSLGFEKQKLKDREFACGEIQTKQRFGYGTYEARLKTDTGSGLNAAFFTYIGPTDKQPWDEIDFEILTKDTSKVQVNAYIAGKGKNEKLVDVPGGTENAFNDYAFVWKKDSLSWYVNGQLVNTITDPAKLPTHAQKIFFSFWGSDTMKGWMGAFADPGRKLSLQVKRVAFTALGEPCQFPESLACSVK</sequence>
<comment type="similarity">
    <text evidence="1">Belongs to the glycosyl hydrolase 16 family.</text>
</comment>
<feature type="transmembrane region" description="Helical" evidence="5">
    <location>
        <begin position="80"/>
        <end position="101"/>
    </location>
</feature>
<dbReference type="Pfam" id="PF00722">
    <property type="entry name" value="Glyco_hydro_16"/>
    <property type="match status" value="1"/>
</dbReference>
<dbReference type="InterPro" id="IPR013320">
    <property type="entry name" value="ConA-like_dom_sf"/>
</dbReference>
<dbReference type="PANTHER" id="PTHR10963:SF55">
    <property type="entry name" value="GLYCOSIDE HYDROLASE FAMILY 16 PROTEIN"/>
    <property type="match status" value="1"/>
</dbReference>
<keyword evidence="3" id="KW-0326">Glycosidase</keyword>
<evidence type="ECO:0000256" key="4">
    <source>
        <dbReference type="PIRSR" id="PIRSR608264-1"/>
    </source>
</evidence>
<dbReference type="PRINTS" id="PR00737">
    <property type="entry name" value="GLHYDRLASE16"/>
</dbReference>
<organism evidence="7 8">
    <name type="scientific">Rhizobium loti</name>
    <name type="common">Mesorhizobium loti</name>
    <dbReference type="NCBI Taxonomy" id="381"/>
    <lineage>
        <taxon>Bacteria</taxon>
        <taxon>Pseudomonadati</taxon>
        <taxon>Pseudomonadota</taxon>
        <taxon>Alphaproteobacteria</taxon>
        <taxon>Hyphomicrobiales</taxon>
        <taxon>Phyllobacteriaceae</taxon>
        <taxon>Mesorhizobium</taxon>
    </lineage>
</organism>
<evidence type="ECO:0000313" key="8">
    <source>
        <dbReference type="Proteomes" id="UP000245631"/>
    </source>
</evidence>
<dbReference type="AlphaFoldDB" id="A0A8E2WBI3"/>
<dbReference type="EMBL" id="QGGH01000004">
    <property type="protein sequence ID" value="PWJ90815.1"/>
    <property type="molecule type" value="Genomic_DNA"/>
</dbReference>
<proteinExistence type="inferred from homology"/>
<keyword evidence="2" id="KW-0378">Hydrolase</keyword>
<feature type="active site" description="Proton donor" evidence="4">
    <location>
        <position position="214"/>
    </location>
</feature>
<reference evidence="7 8" key="1">
    <citation type="submission" date="2018-05" db="EMBL/GenBank/DDBJ databases">
        <title>Genomic Encyclopedia of Type Strains, Phase IV (KMG-IV): sequencing the most valuable type-strain genomes for metagenomic binning, comparative biology and taxonomic classification.</title>
        <authorList>
            <person name="Goeker M."/>
        </authorList>
    </citation>
    <scope>NUCLEOTIDE SEQUENCE [LARGE SCALE GENOMIC DNA]</scope>
    <source>
        <strain evidence="7 8">DSM 2626</strain>
    </source>
</reference>
<name>A0A8E2WBI3_RHILI</name>
<gene>
    <name evidence="7" type="ORF">C8D77_104157</name>
</gene>
<dbReference type="SUPFAM" id="SSF49899">
    <property type="entry name" value="Concanavalin A-like lectins/glucanases"/>
    <property type="match status" value="1"/>
</dbReference>
<dbReference type="PROSITE" id="PS51762">
    <property type="entry name" value="GH16_2"/>
    <property type="match status" value="1"/>
</dbReference>
<feature type="active site" description="Nucleophile" evidence="4">
    <location>
        <position position="210"/>
    </location>
</feature>
<keyword evidence="5" id="KW-0472">Membrane</keyword>
<dbReference type="InterPro" id="IPR008264">
    <property type="entry name" value="Beta_glucanase"/>
</dbReference>
<feature type="domain" description="GH16" evidence="6">
    <location>
        <begin position="100"/>
        <end position="325"/>
    </location>
</feature>
<evidence type="ECO:0000256" key="2">
    <source>
        <dbReference type="ARBA" id="ARBA00022801"/>
    </source>
</evidence>
<dbReference type="GO" id="GO:0004553">
    <property type="term" value="F:hydrolase activity, hydrolyzing O-glycosyl compounds"/>
    <property type="evidence" value="ECO:0007669"/>
    <property type="project" value="InterPro"/>
</dbReference>
<dbReference type="Gene3D" id="2.60.120.200">
    <property type="match status" value="1"/>
</dbReference>
<accession>A0A8E2WBI3</accession>
<evidence type="ECO:0000256" key="5">
    <source>
        <dbReference type="SAM" id="Phobius"/>
    </source>
</evidence>
<dbReference type="PANTHER" id="PTHR10963">
    <property type="entry name" value="GLYCOSYL HYDROLASE-RELATED"/>
    <property type="match status" value="1"/>
</dbReference>
<evidence type="ECO:0000256" key="3">
    <source>
        <dbReference type="ARBA" id="ARBA00023295"/>
    </source>
</evidence>
<evidence type="ECO:0000256" key="1">
    <source>
        <dbReference type="ARBA" id="ARBA00006865"/>
    </source>
</evidence>
<keyword evidence="5" id="KW-1133">Transmembrane helix</keyword>
<dbReference type="Proteomes" id="UP000245631">
    <property type="component" value="Unassembled WGS sequence"/>
</dbReference>
<keyword evidence="5" id="KW-0812">Transmembrane</keyword>
<protein>
    <submittedName>
        <fullName evidence="7">Endo-1,3(4)-beta-glucanase</fullName>
    </submittedName>
</protein>
<comment type="caution">
    <text evidence="7">The sequence shown here is derived from an EMBL/GenBank/DDBJ whole genome shotgun (WGS) entry which is preliminary data.</text>
</comment>
<dbReference type="InterPro" id="IPR000757">
    <property type="entry name" value="Beta-glucanase-like"/>
</dbReference>
<evidence type="ECO:0000313" key="7">
    <source>
        <dbReference type="EMBL" id="PWJ90815.1"/>
    </source>
</evidence>
<dbReference type="GO" id="GO:0005975">
    <property type="term" value="P:carbohydrate metabolic process"/>
    <property type="evidence" value="ECO:0007669"/>
    <property type="project" value="InterPro"/>
</dbReference>